<dbReference type="InterPro" id="IPR003029">
    <property type="entry name" value="S1_domain"/>
</dbReference>
<evidence type="ECO:0000313" key="2">
    <source>
        <dbReference type="EMBL" id="VDP84484.1"/>
    </source>
</evidence>
<evidence type="ECO:0000313" key="4">
    <source>
        <dbReference type="WBParaSite" id="ECPE_0000898301-mRNA-1"/>
    </source>
</evidence>
<keyword evidence="3" id="KW-1185">Reference proteome</keyword>
<dbReference type="InterPro" id="IPR012340">
    <property type="entry name" value="NA-bd_OB-fold"/>
</dbReference>
<dbReference type="GO" id="GO:0003729">
    <property type="term" value="F:mRNA binding"/>
    <property type="evidence" value="ECO:0007669"/>
    <property type="project" value="TreeGrafter"/>
</dbReference>
<dbReference type="SUPFAM" id="SSF50249">
    <property type="entry name" value="Nucleic acid-binding proteins"/>
    <property type="match status" value="1"/>
</dbReference>
<dbReference type="PANTHER" id="PTHR10724:SF10">
    <property type="entry name" value="S1 RNA-BINDING DOMAIN-CONTAINING PROTEIN 1"/>
    <property type="match status" value="1"/>
</dbReference>
<dbReference type="GO" id="GO:0006412">
    <property type="term" value="P:translation"/>
    <property type="evidence" value="ECO:0007669"/>
    <property type="project" value="TreeGrafter"/>
</dbReference>
<dbReference type="Gene3D" id="2.40.50.140">
    <property type="entry name" value="Nucleic acid-binding proteins"/>
    <property type="match status" value="1"/>
</dbReference>
<dbReference type="Pfam" id="PF00575">
    <property type="entry name" value="S1"/>
    <property type="match status" value="1"/>
</dbReference>
<name>A0A183APS0_9TREM</name>
<dbReference type="GO" id="GO:0003735">
    <property type="term" value="F:structural constituent of ribosome"/>
    <property type="evidence" value="ECO:0007669"/>
    <property type="project" value="TreeGrafter"/>
</dbReference>
<accession>A0A183APS0</accession>
<evidence type="ECO:0000313" key="3">
    <source>
        <dbReference type="Proteomes" id="UP000272942"/>
    </source>
</evidence>
<dbReference type="WBParaSite" id="ECPE_0000898301-mRNA-1">
    <property type="protein sequence ID" value="ECPE_0000898301-mRNA-1"/>
    <property type="gene ID" value="ECPE_0000898301"/>
</dbReference>
<feature type="domain" description="S1 motif" evidence="1">
    <location>
        <begin position="89"/>
        <end position="164"/>
    </location>
</feature>
<dbReference type="EMBL" id="UZAN01046696">
    <property type="protein sequence ID" value="VDP84484.1"/>
    <property type="molecule type" value="Genomic_DNA"/>
</dbReference>
<dbReference type="InterPro" id="IPR050437">
    <property type="entry name" value="Ribos_protein_bS1-like"/>
</dbReference>
<dbReference type="PANTHER" id="PTHR10724">
    <property type="entry name" value="30S RIBOSOMAL PROTEIN S1"/>
    <property type="match status" value="1"/>
</dbReference>
<reference evidence="2 3" key="2">
    <citation type="submission" date="2018-11" db="EMBL/GenBank/DDBJ databases">
        <authorList>
            <consortium name="Pathogen Informatics"/>
        </authorList>
    </citation>
    <scope>NUCLEOTIDE SEQUENCE [LARGE SCALE GENOMIC DNA]</scope>
    <source>
        <strain evidence="2 3">Egypt</strain>
    </source>
</reference>
<dbReference type="Proteomes" id="UP000272942">
    <property type="component" value="Unassembled WGS sequence"/>
</dbReference>
<dbReference type="PROSITE" id="PS50126">
    <property type="entry name" value="S1"/>
    <property type="match status" value="1"/>
</dbReference>
<proteinExistence type="predicted"/>
<dbReference type="OrthoDB" id="995477at2759"/>
<evidence type="ECO:0000259" key="1">
    <source>
        <dbReference type="PROSITE" id="PS50126"/>
    </source>
</evidence>
<gene>
    <name evidence="2" type="ORF">ECPE_LOCUS8955</name>
</gene>
<dbReference type="SMART" id="SM00316">
    <property type="entry name" value="S1"/>
    <property type="match status" value="1"/>
</dbReference>
<sequence>MVVSIFPVGNFDHYTFVPRYRDFVLLIRCNHPPRSDDILRPFCAGSVGLDTLRDIVESLARPLDFDERHDEFLPLFHSSVTSLSSLRRGMRVTGRVENVTSFGAFCDIGVQQHAYIPRSAYPRNSVDRSTNDLTGLFSLHLGDRFSAFVAEVNVAQGRICLERVSVSNPPLAPRSSSPLVLSEPNKTFDLVTKKTTPMTIIID</sequence>
<dbReference type="AlphaFoldDB" id="A0A183APS0"/>
<organism evidence="4">
    <name type="scientific">Echinostoma caproni</name>
    <dbReference type="NCBI Taxonomy" id="27848"/>
    <lineage>
        <taxon>Eukaryota</taxon>
        <taxon>Metazoa</taxon>
        <taxon>Spiralia</taxon>
        <taxon>Lophotrochozoa</taxon>
        <taxon>Platyhelminthes</taxon>
        <taxon>Trematoda</taxon>
        <taxon>Digenea</taxon>
        <taxon>Plagiorchiida</taxon>
        <taxon>Echinostomata</taxon>
        <taxon>Echinostomatoidea</taxon>
        <taxon>Echinostomatidae</taxon>
        <taxon>Echinostoma</taxon>
    </lineage>
</organism>
<reference evidence="4" key="1">
    <citation type="submission" date="2016-06" db="UniProtKB">
        <authorList>
            <consortium name="WormBaseParasite"/>
        </authorList>
    </citation>
    <scope>IDENTIFICATION</scope>
</reference>
<protein>
    <submittedName>
        <fullName evidence="4">S1 motif domain-containing protein</fullName>
    </submittedName>
</protein>